<evidence type="ECO:0000313" key="2">
    <source>
        <dbReference type="EMBL" id="CAB1430525.1"/>
    </source>
</evidence>
<accession>A0A9N7UGU3</accession>
<dbReference type="Proteomes" id="UP001153269">
    <property type="component" value="Unassembled WGS sequence"/>
</dbReference>
<protein>
    <submittedName>
        <fullName evidence="2">Uncharacterized protein</fullName>
    </submittedName>
</protein>
<proteinExistence type="predicted"/>
<dbReference type="AlphaFoldDB" id="A0A9N7UGU3"/>
<organism evidence="2 3">
    <name type="scientific">Pleuronectes platessa</name>
    <name type="common">European plaice</name>
    <dbReference type="NCBI Taxonomy" id="8262"/>
    <lineage>
        <taxon>Eukaryota</taxon>
        <taxon>Metazoa</taxon>
        <taxon>Chordata</taxon>
        <taxon>Craniata</taxon>
        <taxon>Vertebrata</taxon>
        <taxon>Euteleostomi</taxon>
        <taxon>Actinopterygii</taxon>
        <taxon>Neopterygii</taxon>
        <taxon>Teleostei</taxon>
        <taxon>Neoteleostei</taxon>
        <taxon>Acanthomorphata</taxon>
        <taxon>Carangaria</taxon>
        <taxon>Pleuronectiformes</taxon>
        <taxon>Pleuronectoidei</taxon>
        <taxon>Pleuronectidae</taxon>
        <taxon>Pleuronectes</taxon>
    </lineage>
</organism>
<feature type="region of interest" description="Disordered" evidence="1">
    <location>
        <begin position="1"/>
        <end position="104"/>
    </location>
</feature>
<reference evidence="2" key="1">
    <citation type="submission" date="2020-03" db="EMBL/GenBank/DDBJ databases">
        <authorList>
            <person name="Weist P."/>
        </authorList>
    </citation>
    <scope>NUCLEOTIDE SEQUENCE</scope>
</reference>
<feature type="compositionally biased region" description="Basic and acidic residues" evidence="1">
    <location>
        <begin position="1"/>
        <end position="12"/>
    </location>
</feature>
<comment type="caution">
    <text evidence="2">The sequence shown here is derived from an EMBL/GenBank/DDBJ whole genome shotgun (WGS) entry which is preliminary data.</text>
</comment>
<sequence length="125" mass="14259">MVSNQLDHDPPSRPDATPVLNHHPLPPTRTHHEPPPRSWSTAHTQCQRDTGFATTTTISPHDSESVTLDPPPRPPMRDPQTAIQYEDPSSAYKQKNSRHREKVSTEDILNLENMHRGEETFKIEK</sequence>
<evidence type="ECO:0000313" key="3">
    <source>
        <dbReference type="Proteomes" id="UP001153269"/>
    </source>
</evidence>
<gene>
    <name evidence="2" type="ORF">PLEPLA_LOCUS18507</name>
</gene>
<keyword evidence="3" id="KW-1185">Reference proteome</keyword>
<dbReference type="EMBL" id="CADEAL010001236">
    <property type="protein sequence ID" value="CAB1430525.1"/>
    <property type="molecule type" value="Genomic_DNA"/>
</dbReference>
<feature type="compositionally biased region" description="Polar residues" evidence="1">
    <location>
        <begin position="38"/>
        <end position="60"/>
    </location>
</feature>
<evidence type="ECO:0000256" key="1">
    <source>
        <dbReference type="SAM" id="MobiDB-lite"/>
    </source>
</evidence>
<name>A0A9N7UGU3_PLEPL</name>